<organism evidence="3 4">
    <name type="scientific">Nocardioides koreensis</name>
    <dbReference type="NCBI Taxonomy" id="433651"/>
    <lineage>
        <taxon>Bacteria</taxon>
        <taxon>Bacillati</taxon>
        <taxon>Actinomycetota</taxon>
        <taxon>Actinomycetes</taxon>
        <taxon>Propionibacteriales</taxon>
        <taxon>Nocardioidaceae</taxon>
        <taxon>Nocardioides</taxon>
    </lineage>
</organism>
<protein>
    <recommendedName>
        <fullName evidence="2">DUF1707 domain-containing protein</fullName>
    </recommendedName>
</protein>
<dbReference type="PANTHER" id="PTHR40763:SF4">
    <property type="entry name" value="DUF1707 DOMAIN-CONTAINING PROTEIN"/>
    <property type="match status" value="1"/>
</dbReference>
<dbReference type="Pfam" id="PF08044">
    <property type="entry name" value="DUF1707"/>
    <property type="match status" value="1"/>
</dbReference>
<dbReference type="InterPro" id="IPR012551">
    <property type="entry name" value="DUF1707_SHOCT-like"/>
</dbReference>
<proteinExistence type="predicted"/>
<keyword evidence="1" id="KW-1133">Transmembrane helix</keyword>
<dbReference type="RefSeq" id="WP_344153979.1">
    <property type="nucleotide sequence ID" value="NZ_BAAAQR010000009.1"/>
</dbReference>
<comment type="caution">
    <text evidence="3">The sequence shown here is derived from an EMBL/GenBank/DDBJ whole genome shotgun (WGS) entry which is preliminary data.</text>
</comment>
<feature type="transmembrane region" description="Helical" evidence="1">
    <location>
        <begin position="87"/>
        <end position="117"/>
    </location>
</feature>
<accession>A0ABN2ZYC4</accession>
<evidence type="ECO:0000256" key="1">
    <source>
        <dbReference type="SAM" id="Phobius"/>
    </source>
</evidence>
<keyword evidence="1" id="KW-0472">Membrane</keyword>
<dbReference type="Proteomes" id="UP001501771">
    <property type="component" value="Unassembled WGS sequence"/>
</dbReference>
<evidence type="ECO:0000259" key="2">
    <source>
        <dbReference type="Pfam" id="PF08044"/>
    </source>
</evidence>
<keyword evidence="4" id="KW-1185">Reference proteome</keyword>
<reference evidence="3 4" key="1">
    <citation type="journal article" date="2019" name="Int. J. Syst. Evol. Microbiol.">
        <title>The Global Catalogue of Microorganisms (GCM) 10K type strain sequencing project: providing services to taxonomists for standard genome sequencing and annotation.</title>
        <authorList>
            <consortium name="The Broad Institute Genomics Platform"/>
            <consortium name="The Broad Institute Genome Sequencing Center for Infectious Disease"/>
            <person name="Wu L."/>
            <person name="Ma J."/>
        </authorList>
    </citation>
    <scope>NUCLEOTIDE SEQUENCE [LARGE SCALE GENOMIC DNA]</scope>
    <source>
        <strain evidence="3 4">JCM 16022</strain>
    </source>
</reference>
<dbReference type="EMBL" id="BAAAQR010000009">
    <property type="protein sequence ID" value="GAA2150098.1"/>
    <property type="molecule type" value="Genomic_DNA"/>
</dbReference>
<evidence type="ECO:0000313" key="4">
    <source>
        <dbReference type="Proteomes" id="UP001501771"/>
    </source>
</evidence>
<keyword evidence="1" id="KW-0812">Transmembrane</keyword>
<dbReference type="PANTHER" id="PTHR40763">
    <property type="entry name" value="MEMBRANE PROTEIN-RELATED"/>
    <property type="match status" value="1"/>
</dbReference>
<gene>
    <name evidence="3" type="ORF">GCM10009844_30640</name>
</gene>
<sequence length="129" mass="14572">MSDQHLRLSDAERDRAATELAEHYAQGRLTPEEHGDRLDRIWAARTRGELTPVFRDLPGSAYAPAPLRGLWPAAPPAPRPRGLPGPLIALLVVLLVITVLTHIPIILIGLLVWFFVVPRLRRRTTVRRW</sequence>
<name>A0ABN2ZYC4_9ACTN</name>
<feature type="domain" description="DUF1707" evidence="2">
    <location>
        <begin position="6"/>
        <end position="58"/>
    </location>
</feature>
<evidence type="ECO:0000313" key="3">
    <source>
        <dbReference type="EMBL" id="GAA2150098.1"/>
    </source>
</evidence>